<comment type="caution">
    <text evidence="2">The sequence shown here is derived from an EMBL/GenBank/DDBJ whole genome shotgun (WGS) entry which is preliminary data.</text>
</comment>
<keyword evidence="3" id="KW-1185">Reference proteome</keyword>
<dbReference type="Proteomes" id="UP001066276">
    <property type="component" value="Chromosome 6"/>
</dbReference>
<organism evidence="2 3">
    <name type="scientific">Pleurodeles waltl</name>
    <name type="common">Iberian ribbed newt</name>
    <dbReference type="NCBI Taxonomy" id="8319"/>
    <lineage>
        <taxon>Eukaryota</taxon>
        <taxon>Metazoa</taxon>
        <taxon>Chordata</taxon>
        <taxon>Craniata</taxon>
        <taxon>Vertebrata</taxon>
        <taxon>Euteleostomi</taxon>
        <taxon>Amphibia</taxon>
        <taxon>Batrachia</taxon>
        <taxon>Caudata</taxon>
        <taxon>Salamandroidea</taxon>
        <taxon>Salamandridae</taxon>
        <taxon>Pleurodelinae</taxon>
        <taxon>Pleurodeles</taxon>
    </lineage>
</organism>
<evidence type="ECO:0000313" key="3">
    <source>
        <dbReference type="Proteomes" id="UP001066276"/>
    </source>
</evidence>
<evidence type="ECO:0000256" key="1">
    <source>
        <dbReference type="SAM" id="MobiDB-lite"/>
    </source>
</evidence>
<proteinExistence type="predicted"/>
<feature type="region of interest" description="Disordered" evidence="1">
    <location>
        <begin position="252"/>
        <end position="286"/>
    </location>
</feature>
<feature type="compositionally biased region" description="Polar residues" evidence="1">
    <location>
        <begin position="260"/>
        <end position="286"/>
    </location>
</feature>
<reference evidence="2" key="1">
    <citation type="journal article" date="2022" name="bioRxiv">
        <title>Sequencing and chromosome-scale assembly of the giantPleurodeles waltlgenome.</title>
        <authorList>
            <person name="Brown T."/>
            <person name="Elewa A."/>
            <person name="Iarovenko S."/>
            <person name="Subramanian E."/>
            <person name="Araus A.J."/>
            <person name="Petzold A."/>
            <person name="Susuki M."/>
            <person name="Suzuki K.-i.T."/>
            <person name="Hayashi T."/>
            <person name="Toyoda A."/>
            <person name="Oliveira C."/>
            <person name="Osipova E."/>
            <person name="Leigh N.D."/>
            <person name="Simon A."/>
            <person name="Yun M.H."/>
        </authorList>
    </citation>
    <scope>NUCLEOTIDE SEQUENCE</scope>
    <source>
        <strain evidence="2">20211129_DDA</strain>
        <tissue evidence="2">Liver</tissue>
    </source>
</reference>
<name>A0AAV7R3V0_PLEWA</name>
<gene>
    <name evidence="2" type="ORF">NDU88_012162</name>
</gene>
<sequence length="286" mass="31209">MQIRRFEEVSGFSIHRYPHSGWLKAPNLIFRWRNWGLRARNAFFFSFVSWEKSAAIRISYLVGMDHVPLQLPTAGGPVWGVEKRQLCSGASQQFVKGAKSMGSLEFQSGGKSPYLLTEDHGSCFVPEVGCGCCSHQVWVGSRARASSHGSLWRAIRIQLRFKRGPPREQPPSSQRSLGAGSTLNLGIAAGVGDACGSHLVRPHHMPDGEQTKSIEPAAASYAAGRVLRCLFRAPQWGPLGSWVCFLESREGEGRVGAPPKSNQFHPLSQGHTGPQSSVSGSHHSRG</sequence>
<dbReference type="AlphaFoldDB" id="A0AAV7R3V0"/>
<dbReference type="EMBL" id="JANPWB010000010">
    <property type="protein sequence ID" value="KAJ1145879.1"/>
    <property type="molecule type" value="Genomic_DNA"/>
</dbReference>
<accession>A0AAV7R3V0</accession>
<evidence type="ECO:0000313" key="2">
    <source>
        <dbReference type="EMBL" id="KAJ1145879.1"/>
    </source>
</evidence>
<protein>
    <submittedName>
        <fullName evidence="2">Uncharacterized protein</fullName>
    </submittedName>
</protein>